<evidence type="ECO:0000256" key="4">
    <source>
        <dbReference type="ARBA" id="ARBA00022519"/>
    </source>
</evidence>
<evidence type="ECO:0000256" key="6">
    <source>
        <dbReference type="ARBA" id="ARBA00022723"/>
    </source>
</evidence>
<evidence type="ECO:0000256" key="8">
    <source>
        <dbReference type="ARBA" id="ARBA00023002"/>
    </source>
</evidence>
<feature type="transmembrane region" description="Helical" evidence="12">
    <location>
        <begin position="45"/>
        <end position="65"/>
    </location>
</feature>
<dbReference type="GO" id="GO:0046872">
    <property type="term" value="F:metal ion binding"/>
    <property type="evidence" value="ECO:0007669"/>
    <property type="project" value="UniProtKB-KW"/>
</dbReference>
<evidence type="ECO:0000256" key="2">
    <source>
        <dbReference type="ARBA" id="ARBA00010823"/>
    </source>
</evidence>
<keyword evidence="11 12" id="KW-0472">Membrane</keyword>
<keyword evidence="9" id="KW-0408">Iron</keyword>
<keyword evidence="6" id="KW-0479">Metal-binding</keyword>
<dbReference type="PATRIC" id="fig|1543721.4.peg.1806"/>
<dbReference type="GO" id="GO:0006629">
    <property type="term" value="P:lipid metabolic process"/>
    <property type="evidence" value="ECO:0007669"/>
    <property type="project" value="InterPro"/>
</dbReference>
<dbReference type="KEGG" id="seds:AAY24_08730"/>
<dbReference type="EMBL" id="CP011412">
    <property type="protein sequence ID" value="AKH22150.1"/>
    <property type="molecule type" value="Genomic_DNA"/>
</dbReference>
<dbReference type="InterPro" id="IPR005804">
    <property type="entry name" value="FA_desaturase_dom"/>
</dbReference>
<dbReference type="Pfam" id="PF00487">
    <property type="entry name" value="FA_desaturase"/>
    <property type="match status" value="1"/>
</dbReference>
<dbReference type="PANTHER" id="PTHR38674">
    <property type="entry name" value="ALKANE 1-MONOOXYGENASE 1"/>
    <property type="match status" value="1"/>
</dbReference>
<evidence type="ECO:0000313" key="15">
    <source>
        <dbReference type="Proteomes" id="UP000034410"/>
    </source>
</evidence>
<dbReference type="OrthoDB" id="4759734at2"/>
<keyword evidence="4" id="KW-0997">Cell inner membrane</keyword>
<sequence>MYAQYPVFVLLQVSLVWRVYEYVSGVPFGTMEVMGLTIQTGISGVNLIGASISAGMFLGLGIMFGHELSHTKGPTFILSRWMMALSGIAHFCYAHVYNHHLELAHEDDPATCPRGRNIYKHYLLSHFGQSRFLFKMEQQRLQRRGIPFISPQNRWIRGYMMSLPTVFMFWYAGGWTGLGIMAITWIISGFELEVLNFLEHYGLIREKGQPIEYRHSWDVGESPFTQFGFIEIGRQGDHHDRGETHFWELEEVGAPDTGIGYFAMFSMLLVPPMWEAFIKPKLAKWDEEMASEGERRIAERMNRKAGWVDMPTAAQTA</sequence>
<evidence type="ECO:0000256" key="1">
    <source>
        <dbReference type="ARBA" id="ARBA00004429"/>
    </source>
</evidence>
<keyword evidence="15" id="KW-1185">Reference proteome</keyword>
<evidence type="ECO:0000256" key="5">
    <source>
        <dbReference type="ARBA" id="ARBA00022692"/>
    </source>
</evidence>
<evidence type="ECO:0000256" key="7">
    <source>
        <dbReference type="ARBA" id="ARBA00022989"/>
    </source>
</evidence>
<protein>
    <submittedName>
        <fullName evidence="14">Fatty acid desaturase</fullName>
    </submittedName>
</protein>
<accession>A0A0F7K4M4</accession>
<dbReference type="GO" id="GO:0005886">
    <property type="term" value="C:plasma membrane"/>
    <property type="evidence" value="ECO:0007669"/>
    <property type="project" value="UniProtKB-SubCell"/>
</dbReference>
<dbReference type="PANTHER" id="PTHR38674:SF1">
    <property type="entry name" value="ALKANE 1-MONOOXYGENASE 1"/>
    <property type="match status" value="1"/>
</dbReference>
<comment type="similarity">
    <text evidence="2">Belongs to the fatty acid desaturase type 1 family. AlkB subfamily.</text>
</comment>
<dbReference type="InterPro" id="IPR033885">
    <property type="entry name" value="AlkB/XylM"/>
</dbReference>
<feature type="transmembrane region" description="Helical" evidence="12">
    <location>
        <begin position="77"/>
        <end position="98"/>
    </location>
</feature>
<keyword evidence="7 12" id="KW-1133">Transmembrane helix</keyword>
<comment type="subcellular location">
    <subcellularLocation>
        <location evidence="1">Cell inner membrane</location>
        <topology evidence="1">Multi-pass membrane protein</topology>
    </subcellularLocation>
</comment>
<evidence type="ECO:0000256" key="3">
    <source>
        <dbReference type="ARBA" id="ARBA00022475"/>
    </source>
</evidence>
<evidence type="ECO:0000256" key="9">
    <source>
        <dbReference type="ARBA" id="ARBA00023004"/>
    </source>
</evidence>
<proteinExistence type="inferred from homology"/>
<dbReference type="AlphaFoldDB" id="A0A0F7K4M4"/>
<evidence type="ECO:0000313" key="14">
    <source>
        <dbReference type="EMBL" id="AKH22150.1"/>
    </source>
</evidence>
<dbReference type="GO" id="GO:0004497">
    <property type="term" value="F:monooxygenase activity"/>
    <property type="evidence" value="ECO:0007669"/>
    <property type="project" value="UniProtKB-KW"/>
</dbReference>
<feature type="domain" description="Fatty acid desaturase" evidence="13">
    <location>
        <begin position="48"/>
        <end position="252"/>
    </location>
</feature>
<evidence type="ECO:0000256" key="11">
    <source>
        <dbReference type="ARBA" id="ARBA00023136"/>
    </source>
</evidence>
<name>A0A0F7K4M4_9GAMM</name>
<evidence type="ECO:0000256" key="10">
    <source>
        <dbReference type="ARBA" id="ARBA00023033"/>
    </source>
</evidence>
<evidence type="ECO:0000256" key="12">
    <source>
        <dbReference type="SAM" id="Phobius"/>
    </source>
</evidence>
<keyword evidence="5 12" id="KW-0812">Transmembrane</keyword>
<organism evidence="14 15">
    <name type="scientific">Sedimenticola thiotaurini</name>
    <dbReference type="NCBI Taxonomy" id="1543721"/>
    <lineage>
        <taxon>Bacteria</taxon>
        <taxon>Pseudomonadati</taxon>
        <taxon>Pseudomonadota</taxon>
        <taxon>Gammaproteobacteria</taxon>
        <taxon>Chromatiales</taxon>
        <taxon>Sedimenticolaceae</taxon>
        <taxon>Sedimenticola</taxon>
    </lineage>
</organism>
<keyword evidence="10" id="KW-0503">Monooxygenase</keyword>
<keyword evidence="3" id="KW-1003">Cell membrane</keyword>
<gene>
    <name evidence="14" type="ORF">AAY24_08730</name>
</gene>
<keyword evidence="8" id="KW-0560">Oxidoreductase</keyword>
<dbReference type="Proteomes" id="UP000034410">
    <property type="component" value="Chromosome"/>
</dbReference>
<evidence type="ECO:0000259" key="13">
    <source>
        <dbReference type="Pfam" id="PF00487"/>
    </source>
</evidence>
<reference evidence="14 15" key="1">
    <citation type="journal article" date="2015" name="Genome Announc.">
        <title>Complete Genome Sequence of Sedimenticola thiotaurini Strain SIP-G1, a Polyphosphate- and Polyhydroxyalkanoate-Accumulating Sulfur-Oxidizing Gammaproteobacterium Isolated from Salt Marsh Sediments.</title>
        <authorList>
            <person name="Flood B.E."/>
            <person name="Jones D.S."/>
            <person name="Bailey J.V."/>
        </authorList>
    </citation>
    <scope>NUCLEOTIDE SEQUENCE [LARGE SCALE GENOMIC DNA]</scope>
    <source>
        <strain evidence="14 15">SIP-G1</strain>
    </source>
</reference>